<dbReference type="Gene3D" id="1.10.3360.10">
    <property type="entry name" value="VPA0735-like domain"/>
    <property type="match status" value="1"/>
</dbReference>
<keyword evidence="4" id="KW-1185">Reference proteome</keyword>
<comment type="caution">
    <text evidence="3">The sequence shown here is derived from an EMBL/GenBank/DDBJ whole genome shotgun (WGS) entry which is preliminary data.</text>
</comment>
<protein>
    <submittedName>
        <fullName evidence="3">DUF1254 domain-containing protein</fullName>
    </submittedName>
</protein>
<name>A0A844T0F2_9BRAD</name>
<dbReference type="PANTHER" id="PTHR36509:SF3">
    <property type="entry name" value="SIGNAL PEPTIDE PROTEIN"/>
    <property type="match status" value="1"/>
</dbReference>
<evidence type="ECO:0000313" key="4">
    <source>
        <dbReference type="Proteomes" id="UP000436468"/>
    </source>
</evidence>
<dbReference type="AlphaFoldDB" id="A0A844T0F2"/>
<dbReference type="Gene3D" id="2.60.40.1610">
    <property type="entry name" value="Domain of unknown function DUF1254"/>
    <property type="match status" value="1"/>
</dbReference>
<organism evidence="3 4">
    <name type="scientific">Bradyrhizobium pachyrhizi</name>
    <dbReference type="NCBI Taxonomy" id="280333"/>
    <lineage>
        <taxon>Bacteria</taxon>
        <taxon>Pseudomonadati</taxon>
        <taxon>Pseudomonadota</taxon>
        <taxon>Alphaproteobacteria</taxon>
        <taxon>Hyphomicrobiales</taxon>
        <taxon>Nitrobacteraceae</taxon>
        <taxon>Bradyrhizobium</taxon>
    </lineage>
</organism>
<dbReference type="PANTHER" id="PTHR36509">
    <property type="entry name" value="BLL3101 PROTEIN"/>
    <property type="match status" value="1"/>
</dbReference>
<accession>A0A844T0F2</accession>
<evidence type="ECO:0000259" key="1">
    <source>
        <dbReference type="Pfam" id="PF06742"/>
    </source>
</evidence>
<feature type="domain" description="DUF1254" evidence="2">
    <location>
        <begin position="60"/>
        <end position="189"/>
    </location>
</feature>
<dbReference type="InterPro" id="IPR037049">
    <property type="entry name" value="DUF1214_C_sf"/>
</dbReference>
<evidence type="ECO:0000313" key="3">
    <source>
        <dbReference type="EMBL" id="MVT68140.1"/>
    </source>
</evidence>
<evidence type="ECO:0000259" key="2">
    <source>
        <dbReference type="Pfam" id="PF06863"/>
    </source>
</evidence>
<dbReference type="Pfam" id="PF06863">
    <property type="entry name" value="DUF1254"/>
    <property type="match status" value="1"/>
</dbReference>
<dbReference type="SUPFAM" id="SSF160935">
    <property type="entry name" value="VPA0735-like"/>
    <property type="match status" value="1"/>
</dbReference>
<dbReference type="Gene3D" id="2.60.120.600">
    <property type="entry name" value="Domain of unknown function DUF1214, C-terminal domain"/>
    <property type="match status" value="1"/>
</dbReference>
<dbReference type="Proteomes" id="UP000436468">
    <property type="component" value="Unassembled WGS sequence"/>
</dbReference>
<sequence length="465" mass="51891">MPPLLKQLNNGNWLPQNEAEALRDELFYQRAIHAYMTMQPALNVIGMRDGSEAAFGKGYNVLPIWKDRMDARAWVPTPNADVVYSMSYLDLKETGPLVVAAPPNVIGMFTDFFQRTITDVGAIGPDRARGGLYLLLPPGYEGEIPQGYFAFKSSTYNVFLFFRTVMAKGDNGPDPKPAVALAEHTRIYPLWAVERDVKPMQFPNGSGKRVNMMYPVDNTYWTKLKAFVDYEPVSAIDPELRGVLASIGIIKGQPFNPSAKQQELLKKAVETAPKMILANRQLGRPDGRTKYYTDRQYENTWAGGTAEWLQDGYLDIDQRASYFQFAYSSASAMVMRTLGAGSKYPFTARDAKGDFLDGSNTYKMHLPPNPPAALFWAVTAYNVTDGTMPETAQLLPSINGFNKVATNSDGSIDIWFAPQKPANAPESNWIQTVNGRNFLAALRLYGTGVEFFDQTWKPDDVVKMN</sequence>
<dbReference type="InterPro" id="IPR010621">
    <property type="entry name" value="DUF1214"/>
</dbReference>
<dbReference type="Pfam" id="PF06742">
    <property type="entry name" value="DUF1214"/>
    <property type="match status" value="1"/>
</dbReference>
<dbReference type="InterPro" id="IPR010679">
    <property type="entry name" value="DUF1254"/>
</dbReference>
<dbReference type="InterPro" id="IPR037050">
    <property type="entry name" value="DUF1254_sf"/>
</dbReference>
<proteinExistence type="predicted"/>
<dbReference type="EMBL" id="WQNF01000018">
    <property type="protein sequence ID" value="MVT68140.1"/>
    <property type="molecule type" value="Genomic_DNA"/>
</dbReference>
<gene>
    <name evidence="3" type="ORF">GPL21_23860</name>
</gene>
<feature type="domain" description="DUF1214" evidence="1">
    <location>
        <begin position="343"/>
        <end position="447"/>
    </location>
</feature>
<reference evidence="3 4" key="1">
    <citation type="submission" date="2019-12" db="EMBL/GenBank/DDBJ databases">
        <title>Draft genome sequences Bradyrhizobium cajani AMBPC1010, Bradyrhizobium pachyrhizi AMBPC1040 and Bradyrhizobium yuanmingense ALSPC3051, three plant growth promoting strains isolated from nodules of Cajanus cajan L. in Dominican Republic.</title>
        <authorList>
            <person name="Flores-Felix J.D."/>
            <person name="Araujo J."/>
            <person name="Diaz-Alcantara C."/>
            <person name="Gonzalez-Andres F."/>
            <person name="Velazquez E."/>
        </authorList>
    </citation>
    <scope>NUCLEOTIDE SEQUENCE [LARGE SCALE GENOMIC DNA]</scope>
    <source>
        <strain evidence="3 4">1040</strain>
    </source>
</reference>